<dbReference type="SMART" id="SM01131">
    <property type="entry name" value="DHHA2"/>
    <property type="match status" value="1"/>
</dbReference>
<dbReference type="SUPFAM" id="SSF64182">
    <property type="entry name" value="DHH phosphoesterases"/>
    <property type="match status" value="1"/>
</dbReference>
<keyword evidence="8" id="KW-0129">CBS domain</keyword>
<dbReference type="NCBIfam" id="NF011440">
    <property type="entry name" value="PRK14869.1-2"/>
    <property type="match status" value="1"/>
</dbReference>
<keyword evidence="11" id="KW-1185">Reference proteome</keyword>
<dbReference type="PANTHER" id="PTHR12112">
    <property type="entry name" value="BNIP - RELATED"/>
    <property type="match status" value="1"/>
</dbReference>
<keyword evidence="5" id="KW-0464">Manganese</keyword>
<dbReference type="InterPro" id="IPR028979">
    <property type="entry name" value="Ser_kin/Pase_Hpr-like_N_sf"/>
</dbReference>
<dbReference type="RefSeq" id="WP_244282166.1">
    <property type="nucleotide sequence ID" value="NZ_FUZT01000011.1"/>
</dbReference>
<dbReference type="SMART" id="SM00116">
    <property type="entry name" value="CBS"/>
    <property type="match status" value="2"/>
</dbReference>
<dbReference type="Pfam" id="PF07085">
    <property type="entry name" value="DRTGG"/>
    <property type="match status" value="1"/>
</dbReference>
<dbReference type="InterPro" id="IPR038763">
    <property type="entry name" value="DHH_sf"/>
</dbReference>
<comment type="cofactor">
    <cofactor evidence="1">
        <name>Mn(2+)</name>
        <dbReference type="ChEBI" id="CHEBI:29035"/>
    </cofactor>
</comment>
<dbReference type="SUPFAM" id="SSF75138">
    <property type="entry name" value="HprK N-terminal domain-like"/>
    <property type="match status" value="1"/>
</dbReference>
<protein>
    <recommendedName>
        <fullName evidence="2">inorganic diphosphatase</fullName>
        <ecNumber evidence="2">3.6.1.1</ecNumber>
    </recommendedName>
    <alternativeName>
        <fullName evidence="6">Pyrophosphate phospho-hydrolase</fullName>
    </alternativeName>
</protein>
<evidence type="ECO:0000256" key="7">
    <source>
        <dbReference type="ARBA" id="ARBA00047820"/>
    </source>
</evidence>
<dbReference type="Proteomes" id="UP000190285">
    <property type="component" value="Unassembled WGS sequence"/>
</dbReference>
<keyword evidence="3" id="KW-0479">Metal-binding</keyword>
<dbReference type="Pfam" id="PF00571">
    <property type="entry name" value="CBS"/>
    <property type="match status" value="2"/>
</dbReference>
<gene>
    <name evidence="10" type="ORF">SAMN02194393_04041</name>
</gene>
<evidence type="ECO:0000313" key="11">
    <source>
        <dbReference type="Proteomes" id="UP000190285"/>
    </source>
</evidence>
<evidence type="ECO:0000313" key="10">
    <source>
        <dbReference type="EMBL" id="SKC84230.1"/>
    </source>
</evidence>
<dbReference type="InterPro" id="IPR010766">
    <property type="entry name" value="DRTGG"/>
</dbReference>
<accession>A0A1T5M7K8</accession>
<evidence type="ECO:0000256" key="3">
    <source>
        <dbReference type="ARBA" id="ARBA00022723"/>
    </source>
</evidence>
<dbReference type="NCBIfam" id="NF011443">
    <property type="entry name" value="PRK14869.1-5"/>
    <property type="match status" value="1"/>
</dbReference>
<dbReference type="InterPro" id="IPR004097">
    <property type="entry name" value="DHHA2"/>
</dbReference>
<evidence type="ECO:0000256" key="6">
    <source>
        <dbReference type="ARBA" id="ARBA00032535"/>
    </source>
</evidence>
<dbReference type="EC" id="3.6.1.1" evidence="2"/>
<feature type="domain" description="CBS" evidence="9">
    <location>
        <begin position="69"/>
        <end position="131"/>
    </location>
</feature>
<dbReference type="PANTHER" id="PTHR12112:SF22">
    <property type="entry name" value="MANGANESE-DEPENDENT INORGANIC PYROPHOSPHATASE-RELATED"/>
    <property type="match status" value="1"/>
</dbReference>
<evidence type="ECO:0000256" key="2">
    <source>
        <dbReference type="ARBA" id="ARBA00012146"/>
    </source>
</evidence>
<dbReference type="GO" id="GO:0046872">
    <property type="term" value="F:metal ion binding"/>
    <property type="evidence" value="ECO:0007669"/>
    <property type="project" value="UniProtKB-KW"/>
</dbReference>
<dbReference type="NCBIfam" id="NF011442">
    <property type="entry name" value="PRK14869.1-4"/>
    <property type="match status" value="1"/>
</dbReference>
<dbReference type="Gene3D" id="3.90.1640.10">
    <property type="entry name" value="inorganic pyrophosphatase (n-terminal core)"/>
    <property type="match status" value="2"/>
</dbReference>
<dbReference type="Gene3D" id="3.40.1390.20">
    <property type="entry name" value="HprK N-terminal domain-like"/>
    <property type="match status" value="1"/>
</dbReference>
<proteinExistence type="predicted"/>
<dbReference type="GO" id="GO:0004427">
    <property type="term" value="F:inorganic diphosphate phosphatase activity"/>
    <property type="evidence" value="ECO:0007669"/>
    <property type="project" value="UniProtKB-EC"/>
</dbReference>
<reference evidence="10 11" key="1">
    <citation type="submission" date="2017-02" db="EMBL/GenBank/DDBJ databases">
        <authorList>
            <person name="Peterson S.W."/>
        </authorList>
    </citation>
    <scope>NUCLEOTIDE SEQUENCE [LARGE SCALE GENOMIC DNA]</scope>
    <source>
        <strain evidence="10 11">M1</strain>
    </source>
</reference>
<keyword evidence="4" id="KW-0378">Hydrolase</keyword>
<dbReference type="GO" id="GO:0005737">
    <property type="term" value="C:cytoplasm"/>
    <property type="evidence" value="ECO:0007669"/>
    <property type="project" value="InterPro"/>
</dbReference>
<dbReference type="InterPro" id="IPR000644">
    <property type="entry name" value="CBS_dom"/>
</dbReference>
<dbReference type="Pfam" id="PF02833">
    <property type="entry name" value="DHHA2"/>
    <property type="match status" value="1"/>
</dbReference>
<name>A0A1T5M7K8_9FIRM</name>
<sequence length="538" mass="61288">MIYVFGHKNPDTDSVTSAIALSNLKNKLDCKSIPYILGKENKETKYVLEYFNVDSPKPLENIKTQIKDLNYDRVEGISSNHSILYAYKLMEEKRIRTLPIIDKNNKLIGIITMKDIAMGLIKGDFYHLKASLENIAKDLGGKVLVANNNEVEGKINIISYYGDTLKKEEILSKNSIVIVGDRYDIIDYALECGIELLIITGGKKLPDKYIDKAKRKNVNLILVKTDTYTTSKLISQCNYLSSIMIDSDIVKFNQNEYLDDIKEELINNKHSNYPIVTDKNEFLGFISRRHILNPNRKKVILVDHNEYSQSADGLDEAEILEIVDHHKIGDISTSMPITFRNMPLGSTCTIVFQMYKEYNIPIDRKMAGVLMSGIISDTLLLKSPTTTYFDKHAVNELNSILKMDVDNFAMEMFRAGTSLEGQSISEIFYKDFKEFRIHGNKVGVGQVFTLDIKDVLSRKEEFLEFINNIHKDKDNFVTLLLITDILKKGSYILFRSNNKGVIAKAFDVQPLQGIFVRDMVSRKKQVIPKLTEAINIIG</sequence>
<dbReference type="EMBL" id="FUZT01000011">
    <property type="protein sequence ID" value="SKC84230.1"/>
    <property type="molecule type" value="Genomic_DNA"/>
</dbReference>
<dbReference type="AlphaFoldDB" id="A0A1T5M7K8"/>
<evidence type="ECO:0000256" key="5">
    <source>
        <dbReference type="ARBA" id="ARBA00023211"/>
    </source>
</evidence>
<dbReference type="STRING" id="36842.SAMN02194393_04041"/>
<dbReference type="PROSITE" id="PS51371">
    <property type="entry name" value="CBS"/>
    <property type="match status" value="2"/>
</dbReference>
<dbReference type="Pfam" id="PF01368">
    <property type="entry name" value="DHH"/>
    <property type="match status" value="1"/>
</dbReference>
<dbReference type="InterPro" id="IPR046342">
    <property type="entry name" value="CBS_dom_sf"/>
</dbReference>
<dbReference type="InterPro" id="IPR038222">
    <property type="entry name" value="DHHA2_dom_sf"/>
</dbReference>
<evidence type="ECO:0000256" key="4">
    <source>
        <dbReference type="ARBA" id="ARBA00022801"/>
    </source>
</evidence>
<feature type="domain" description="CBS" evidence="9">
    <location>
        <begin position="244"/>
        <end position="302"/>
    </location>
</feature>
<dbReference type="Gene3D" id="3.10.310.20">
    <property type="entry name" value="DHHA2 domain"/>
    <property type="match status" value="1"/>
</dbReference>
<comment type="catalytic activity">
    <reaction evidence="7">
        <text>diphosphate + H2O = 2 phosphate + H(+)</text>
        <dbReference type="Rhea" id="RHEA:24576"/>
        <dbReference type="ChEBI" id="CHEBI:15377"/>
        <dbReference type="ChEBI" id="CHEBI:15378"/>
        <dbReference type="ChEBI" id="CHEBI:33019"/>
        <dbReference type="ChEBI" id="CHEBI:43474"/>
        <dbReference type="EC" id="3.6.1.1"/>
    </reaction>
</comment>
<dbReference type="InterPro" id="IPR001667">
    <property type="entry name" value="DDH_dom"/>
</dbReference>
<organism evidence="10 11">
    <name type="scientific">Maledivibacter halophilus</name>
    <dbReference type="NCBI Taxonomy" id="36842"/>
    <lineage>
        <taxon>Bacteria</taxon>
        <taxon>Bacillati</taxon>
        <taxon>Bacillota</taxon>
        <taxon>Clostridia</taxon>
        <taxon>Peptostreptococcales</taxon>
        <taxon>Caminicellaceae</taxon>
        <taxon>Maledivibacter</taxon>
    </lineage>
</organism>
<evidence type="ECO:0000259" key="9">
    <source>
        <dbReference type="PROSITE" id="PS51371"/>
    </source>
</evidence>
<dbReference type="SUPFAM" id="SSF54631">
    <property type="entry name" value="CBS-domain pair"/>
    <property type="match status" value="1"/>
</dbReference>
<dbReference type="FunFam" id="3.90.1640.10:FF:000001">
    <property type="entry name" value="Probable manganese-dependent inorganic pyrophosphatase"/>
    <property type="match status" value="1"/>
</dbReference>
<evidence type="ECO:0000256" key="1">
    <source>
        <dbReference type="ARBA" id="ARBA00001936"/>
    </source>
</evidence>
<evidence type="ECO:0000256" key="8">
    <source>
        <dbReference type="PROSITE-ProRule" id="PRU00703"/>
    </source>
</evidence>